<feature type="region of interest" description="Disordered" evidence="1">
    <location>
        <begin position="679"/>
        <end position="700"/>
    </location>
</feature>
<dbReference type="PANTHER" id="PTHR15921:SF3">
    <property type="entry name" value="PRE-MRNA CLEAVAGE COMPLEX 2 PROTEIN PCF11"/>
    <property type="match status" value="1"/>
</dbReference>
<dbReference type="InterPro" id="IPR045154">
    <property type="entry name" value="PCF11-like"/>
</dbReference>
<dbReference type="GO" id="GO:0006369">
    <property type="term" value="P:termination of RNA polymerase II transcription"/>
    <property type="evidence" value="ECO:0007669"/>
    <property type="project" value="InterPro"/>
</dbReference>
<sequence>MADNAADVADDYRQALEDLTANSRIEIATLTNIARENASHGLAITEVLQNHIKKVPPARTLPALYVLDSVVKNVPTPYALYFGPKLYSIFMGAYTKVDYATRRKMDEMLKTWKEPVPGSISTKPVFPPEYVRPIENALIAARDVAYAAQKSSFQGQQQLLRGNRPPVPTRDTPTPPTARPAPYQAGPHGQPPFPGPPGGQIPQQPQQQQYGDMAHQPYPMRPHNGLNMIPPRATAQPLPSAGPSHYQQPAPREAYGTPQPGISIDKLRDDIQQLIVAEKAEFARDPHDTSKQTRLLALLDLQTLIQSPDVPREQLMLVKERVSELAVNMRAHNSAAPPLLPHHPAFTPTPPVVSQQQQQQPPVHPVAVASRPPPAPVNAAGLSIDTLFGQGALATLLGGIGKPVTPQAPTPQLLPAAVPPVRATPPPPPPPRPVEPAKPTPASALSSNPSALLAMLRQSGLLAAGAPATAPAPLAPNTASFAPPVMAPPQPSADNGFCIHLKPAALKQFRPDLVARIHDDLGPPCTQCGRRFRTDEEGRRKKTTHMDWHFRVHQRIVEAEKRGQHRSWYLSDELDWAKSREAIDVDYVAPESGSQNRDGADGSGGSGGGSGKAGGRSAKQSNLQYIPVPEDQSRVNNMCPICQERFEMKWLDEAQEWVWMDAVKVGERVFHATCHKEAARDGGGNTPNIGSGSGYQRGTPEPVLGKRKAEVCFCVCVCERET</sequence>
<dbReference type="PROSITE" id="PS51391">
    <property type="entry name" value="CID"/>
    <property type="match status" value="1"/>
</dbReference>
<feature type="region of interest" description="Disordered" evidence="1">
    <location>
        <begin position="407"/>
        <end position="446"/>
    </location>
</feature>
<feature type="compositionally biased region" description="Gly residues" evidence="1">
    <location>
        <begin position="601"/>
        <end position="614"/>
    </location>
</feature>
<reference evidence="3" key="2">
    <citation type="submission" date="2023-06" db="EMBL/GenBank/DDBJ databases">
        <authorList>
            <consortium name="Lawrence Berkeley National Laboratory"/>
            <person name="Haridas S."/>
            <person name="Hensen N."/>
            <person name="Bonometti L."/>
            <person name="Westerberg I."/>
            <person name="Brannstrom I.O."/>
            <person name="Guillou S."/>
            <person name="Cros-Aarteil S."/>
            <person name="Calhoun S."/>
            <person name="Kuo A."/>
            <person name="Mondo S."/>
            <person name="Pangilinan J."/>
            <person name="Riley R."/>
            <person name="Labutti K."/>
            <person name="Andreopoulos B."/>
            <person name="Lipzen A."/>
            <person name="Chen C."/>
            <person name="Yanf M."/>
            <person name="Daum C."/>
            <person name="Ng V."/>
            <person name="Clum A."/>
            <person name="Steindorff A."/>
            <person name="Ohm R."/>
            <person name="Martin F."/>
            <person name="Silar P."/>
            <person name="Natvig D."/>
            <person name="Lalanne C."/>
            <person name="Gautier V."/>
            <person name="Ament-Velasquez S.L."/>
            <person name="Kruys A."/>
            <person name="Hutchinson M.I."/>
            <person name="Powell A.J."/>
            <person name="Barry K."/>
            <person name="Miller A.N."/>
            <person name="Grigoriev I.V."/>
            <person name="Debuchy R."/>
            <person name="Gladieux P."/>
            <person name="Thoren M.H."/>
            <person name="Johannesson H."/>
        </authorList>
    </citation>
    <scope>NUCLEOTIDE SEQUENCE</scope>
    <source>
        <strain evidence="3">SMH4131-1</strain>
    </source>
</reference>
<name>A0AAE0IAD4_9PEZI</name>
<evidence type="ECO:0000256" key="1">
    <source>
        <dbReference type="SAM" id="MobiDB-lite"/>
    </source>
</evidence>
<feature type="compositionally biased region" description="Pro residues" evidence="1">
    <location>
        <begin position="422"/>
        <end position="439"/>
    </location>
</feature>
<dbReference type="GO" id="GO:0005849">
    <property type="term" value="C:mRNA cleavage factor complex"/>
    <property type="evidence" value="ECO:0007669"/>
    <property type="project" value="InterPro"/>
</dbReference>
<dbReference type="GO" id="GO:0003729">
    <property type="term" value="F:mRNA binding"/>
    <property type="evidence" value="ECO:0007669"/>
    <property type="project" value="InterPro"/>
</dbReference>
<dbReference type="AlphaFoldDB" id="A0AAE0IAD4"/>
<evidence type="ECO:0000313" key="4">
    <source>
        <dbReference type="Proteomes" id="UP001286456"/>
    </source>
</evidence>
<dbReference type="InterPro" id="IPR054127">
    <property type="entry name" value="Pcf11_C"/>
</dbReference>
<dbReference type="InterPro" id="IPR008942">
    <property type="entry name" value="ENTH_VHS"/>
</dbReference>
<feature type="compositionally biased region" description="Pro residues" evidence="1">
    <location>
        <begin position="189"/>
        <end position="199"/>
    </location>
</feature>
<dbReference type="GO" id="GO:0000993">
    <property type="term" value="F:RNA polymerase II complex binding"/>
    <property type="evidence" value="ECO:0007669"/>
    <property type="project" value="InterPro"/>
</dbReference>
<proteinExistence type="predicted"/>
<dbReference type="EMBL" id="JAUEPO010000005">
    <property type="protein sequence ID" value="KAK3321042.1"/>
    <property type="molecule type" value="Genomic_DNA"/>
</dbReference>
<dbReference type="InterPro" id="IPR021605">
    <property type="entry name" value="Pcf11_Clp1-ID"/>
</dbReference>
<feature type="region of interest" description="Disordered" evidence="1">
    <location>
        <begin position="587"/>
        <end position="619"/>
    </location>
</feature>
<dbReference type="SMART" id="SM00582">
    <property type="entry name" value="RPR"/>
    <property type="match status" value="1"/>
</dbReference>
<accession>A0AAE0IAD4</accession>
<dbReference type="Gene3D" id="1.25.40.90">
    <property type="match status" value="1"/>
</dbReference>
<feature type="compositionally biased region" description="Low complexity" evidence="1">
    <location>
        <begin position="200"/>
        <end position="211"/>
    </location>
</feature>
<dbReference type="Proteomes" id="UP001286456">
    <property type="component" value="Unassembled WGS sequence"/>
</dbReference>
<dbReference type="FunFam" id="1.25.40.90:FF:000016">
    <property type="entry name" value="mRNA cleavage factor complex component Pcf11"/>
    <property type="match status" value="1"/>
</dbReference>
<dbReference type="InterPro" id="IPR006569">
    <property type="entry name" value="CID_dom"/>
</dbReference>
<dbReference type="GO" id="GO:0005737">
    <property type="term" value="C:cytoplasm"/>
    <property type="evidence" value="ECO:0007669"/>
    <property type="project" value="TreeGrafter"/>
</dbReference>
<dbReference type="Pfam" id="PF21936">
    <property type="entry name" value="Pcf11_C"/>
    <property type="match status" value="1"/>
</dbReference>
<comment type="caution">
    <text evidence="3">The sequence shown here is derived from an EMBL/GenBank/DDBJ whole genome shotgun (WGS) entry which is preliminary data.</text>
</comment>
<dbReference type="PANTHER" id="PTHR15921">
    <property type="entry name" value="PRE-MRNA CLEAVAGE COMPLEX II"/>
    <property type="match status" value="1"/>
</dbReference>
<organism evidence="3 4">
    <name type="scientific">Cercophora scortea</name>
    <dbReference type="NCBI Taxonomy" id="314031"/>
    <lineage>
        <taxon>Eukaryota</taxon>
        <taxon>Fungi</taxon>
        <taxon>Dikarya</taxon>
        <taxon>Ascomycota</taxon>
        <taxon>Pezizomycotina</taxon>
        <taxon>Sordariomycetes</taxon>
        <taxon>Sordariomycetidae</taxon>
        <taxon>Sordariales</taxon>
        <taxon>Lasiosphaeriaceae</taxon>
        <taxon>Cercophora</taxon>
    </lineage>
</organism>
<reference evidence="3" key="1">
    <citation type="journal article" date="2023" name="Mol. Phylogenet. Evol.">
        <title>Genome-scale phylogeny and comparative genomics of the fungal order Sordariales.</title>
        <authorList>
            <person name="Hensen N."/>
            <person name="Bonometti L."/>
            <person name="Westerberg I."/>
            <person name="Brannstrom I.O."/>
            <person name="Guillou S."/>
            <person name="Cros-Aarteil S."/>
            <person name="Calhoun S."/>
            <person name="Haridas S."/>
            <person name="Kuo A."/>
            <person name="Mondo S."/>
            <person name="Pangilinan J."/>
            <person name="Riley R."/>
            <person name="LaButti K."/>
            <person name="Andreopoulos B."/>
            <person name="Lipzen A."/>
            <person name="Chen C."/>
            <person name="Yan M."/>
            <person name="Daum C."/>
            <person name="Ng V."/>
            <person name="Clum A."/>
            <person name="Steindorff A."/>
            <person name="Ohm R.A."/>
            <person name="Martin F."/>
            <person name="Silar P."/>
            <person name="Natvig D.O."/>
            <person name="Lalanne C."/>
            <person name="Gautier V."/>
            <person name="Ament-Velasquez S.L."/>
            <person name="Kruys A."/>
            <person name="Hutchinson M.I."/>
            <person name="Powell A.J."/>
            <person name="Barry K."/>
            <person name="Miller A.N."/>
            <person name="Grigoriev I.V."/>
            <person name="Debuchy R."/>
            <person name="Gladieux P."/>
            <person name="Hiltunen Thoren M."/>
            <person name="Johannesson H."/>
        </authorList>
    </citation>
    <scope>NUCLEOTIDE SEQUENCE</scope>
    <source>
        <strain evidence="3">SMH4131-1</strain>
    </source>
</reference>
<feature type="region of interest" description="Disordered" evidence="1">
    <location>
        <begin position="336"/>
        <end position="371"/>
    </location>
</feature>
<evidence type="ECO:0000259" key="2">
    <source>
        <dbReference type="PROSITE" id="PS51391"/>
    </source>
</evidence>
<feature type="domain" description="CID" evidence="2">
    <location>
        <begin position="4"/>
        <end position="142"/>
    </location>
</feature>
<dbReference type="Pfam" id="PF11526">
    <property type="entry name" value="Pfc11_Clp1_ID"/>
    <property type="match status" value="1"/>
</dbReference>
<protein>
    <recommendedName>
        <fullName evidence="2">CID domain-containing protein</fullName>
    </recommendedName>
</protein>
<keyword evidence="4" id="KW-1185">Reference proteome</keyword>
<feature type="compositionally biased region" description="Low complexity" evidence="1">
    <location>
        <begin position="407"/>
        <end position="421"/>
    </location>
</feature>
<feature type="region of interest" description="Disordered" evidence="1">
    <location>
        <begin position="152"/>
        <end position="250"/>
    </location>
</feature>
<feature type="compositionally biased region" description="Low complexity" evidence="1">
    <location>
        <begin position="342"/>
        <end position="370"/>
    </location>
</feature>
<gene>
    <name evidence="3" type="ORF">B0T19DRAFT_256610</name>
</gene>
<evidence type="ECO:0000313" key="3">
    <source>
        <dbReference type="EMBL" id="KAK3321042.1"/>
    </source>
</evidence>
<dbReference type="SUPFAM" id="SSF48464">
    <property type="entry name" value="ENTH/VHS domain"/>
    <property type="match status" value="1"/>
</dbReference>
<dbReference type="Pfam" id="PF04818">
    <property type="entry name" value="CID"/>
    <property type="match status" value="1"/>
</dbReference>
<feature type="compositionally biased region" description="Pro residues" evidence="1">
    <location>
        <begin position="165"/>
        <end position="179"/>
    </location>
</feature>
<feature type="compositionally biased region" description="Gly residues" evidence="1">
    <location>
        <begin position="681"/>
        <end position="695"/>
    </location>
</feature>
<dbReference type="GO" id="GO:0031124">
    <property type="term" value="P:mRNA 3'-end processing"/>
    <property type="evidence" value="ECO:0007669"/>
    <property type="project" value="InterPro"/>
</dbReference>
<dbReference type="CDD" id="cd16982">
    <property type="entry name" value="CID_Pcf11"/>
    <property type="match status" value="1"/>
</dbReference>
<dbReference type="InterPro" id="IPR047415">
    <property type="entry name" value="Pcf11_CID"/>
</dbReference>